<feature type="compositionally biased region" description="Pro residues" evidence="7">
    <location>
        <begin position="16"/>
        <end position="25"/>
    </location>
</feature>
<feature type="compositionally biased region" description="Basic and acidic residues" evidence="7">
    <location>
        <begin position="179"/>
        <end position="200"/>
    </location>
</feature>
<dbReference type="GO" id="GO:0003677">
    <property type="term" value="F:DNA binding"/>
    <property type="evidence" value="ECO:0007669"/>
    <property type="project" value="UniProtKB-KW"/>
</dbReference>
<gene>
    <name evidence="8" type="ORF">Daesc_004221</name>
</gene>
<comment type="similarity">
    <text evidence="2">Belongs to the TFIIF alpha subunit family.</text>
</comment>
<evidence type="ECO:0000256" key="7">
    <source>
        <dbReference type="SAM" id="MobiDB-lite"/>
    </source>
</evidence>
<sequence length="701" mass="76714">MSATPSPSAGPNGQRPTPPPGAPPLRRPRNTANPLVPRKKPLNRPPPSAAVRGSTPNAPPRPGGRSQQFQTQGKPAQPNFDVLRAQNGGWSQPAPPGAQDYPLYVTKKSLKEGLRFHVMRFAPHGGKLARPDGPGVDPTNQDEFTRPVTLHRRDPRQPPPGREVKEEAPVEENPVDTAEAERLAQLKAEREAQRAADDAQKAPVVKDTNPKAKQQKEQKKPGLQIHYAPRTEEQKKQAEIRYEEALPWHLEDADGKNVWVGQYEAPLSDCKVAFKIHNGGFRMIPLEKWYKFQSKRGSFKIMTIEEAEKAMNKKVALGRWAVRDNQRQEAERAMAESRAIVNGRVAVKQESGTFKQASRQEKMDHDDIDVSGDEFQDDDETAGYEPDRDEDTKQANNRIRRDQLNANLFGDADEIKVEKEEDEEKKEELERKLLGKSLKKALKKRDKQFQYDSDSSNDRDPFASSEDDSDSDSENEKDDEEKKPDKDKEAGGSSKGTNTPQGKKAAAEAAKKGKSLKRAGSPLGSDSSGTESIRKKKKTAHDSRSNTPLPRRGKPGAGSTSDGEGTAGEMSDGAGGKKKRLSPSVKGGKQSTKGTPAGSRGGSPSPPQGTANKGPSDGPRAGSPNAAPQGSAPGGILYPITAQEIIDALPPPPQGITIGILLKKFQDRVDKPGCMQRKDWLKLVKENANFNTAEKLLRRKT</sequence>
<keyword evidence="3" id="KW-0805">Transcription regulation</keyword>
<dbReference type="GO" id="GO:0005674">
    <property type="term" value="C:transcription factor TFIIF complex"/>
    <property type="evidence" value="ECO:0007669"/>
    <property type="project" value="TreeGrafter"/>
</dbReference>
<evidence type="ECO:0000256" key="5">
    <source>
        <dbReference type="ARBA" id="ARBA00023163"/>
    </source>
</evidence>
<evidence type="ECO:0000313" key="8">
    <source>
        <dbReference type="EMBL" id="KAK6954254.1"/>
    </source>
</evidence>
<accession>A0AAX6MP37</accession>
<feature type="region of interest" description="Disordered" evidence="7">
    <location>
        <begin position="350"/>
        <end position="636"/>
    </location>
</feature>
<comment type="subcellular location">
    <subcellularLocation>
        <location evidence="1">Nucleus</location>
    </subcellularLocation>
</comment>
<dbReference type="GO" id="GO:0016251">
    <property type="term" value="F:RNA polymerase II general transcription initiation factor activity"/>
    <property type="evidence" value="ECO:0007669"/>
    <property type="project" value="TreeGrafter"/>
</dbReference>
<dbReference type="GO" id="GO:0032968">
    <property type="term" value="P:positive regulation of transcription elongation by RNA polymerase II"/>
    <property type="evidence" value="ECO:0007669"/>
    <property type="project" value="InterPro"/>
</dbReference>
<feature type="region of interest" description="Disordered" evidence="7">
    <location>
        <begin position="1"/>
        <end position="101"/>
    </location>
</feature>
<feature type="compositionally biased region" description="Acidic residues" evidence="7">
    <location>
        <begin position="465"/>
        <end position="479"/>
    </location>
</feature>
<dbReference type="PANTHER" id="PTHR13011">
    <property type="entry name" value="TFIIF-ALPHA"/>
    <property type="match status" value="1"/>
</dbReference>
<evidence type="ECO:0008006" key="10">
    <source>
        <dbReference type="Google" id="ProtNLM"/>
    </source>
</evidence>
<keyword evidence="6" id="KW-0539">Nucleus</keyword>
<dbReference type="InterPro" id="IPR008851">
    <property type="entry name" value="TFIIF-alpha"/>
</dbReference>
<evidence type="ECO:0000256" key="1">
    <source>
        <dbReference type="ARBA" id="ARBA00004123"/>
    </source>
</evidence>
<organism evidence="8 9">
    <name type="scientific">Daldinia eschscholtzii</name>
    <dbReference type="NCBI Taxonomy" id="292717"/>
    <lineage>
        <taxon>Eukaryota</taxon>
        <taxon>Fungi</taxon>
        <taxon>Dikarya</taxon>
        <taxon>Ascomycota</taxon>
        <taxon>Pezizomycotina</taxon>
        <taxon>Sordariomycetes</taxon>
        <taxon>Xylariomycetidae</taxon>
        <taxon>Xylariales</taxon>
        <taxon>Hypoxylaceae</taxon>
        <taxon>Daldinia</taxon>
    </lineage>
</organism>
<comment type="caution">
    <text evidence="8">The sequence shown here is derived from an EMBL/GenBank/DDBJ whole genome shotgun (WGS) entry which is preliminary data.</text>
</comment>
<feature type="compositionally biased region" description="Basic and acidic residues" evidence="7">
    <location>
        <begin position="208"/>
        <end position="220"/>
    </location>
</feature>
<feature type="compositionally biased region" description="Basic and acidic residues" evidence="7">
    <location>
        <begin position="151"/>
        <end position="168"/>
    </location>
</feature>
<dbReference type="Proteomes" id="UP001369815">
    <property type="component" value="Unassembled WGS sequence"/>
</dbReference>
<keyword evidence="5" id="KW-0804">Transcription</keyword>
<dbReference type="SUPFAM" id="SSF50916">
    <property type="entry name" value="Rap30/74 interaction domains"/>
    <property type="match status" value="1"/>
</dbReference>
<protein>
    <recommendedName>
        <fullName evidence="10">Transcription initiation factor IIF subunit alpha</fullName>
    </recommendedName>
</protein>
<evidence type="ECO:0000256" key="4">
    <source>
        <dbReference type="ARBA" id="ARBA00023125"/>
    </source>
</evidence>
<feature type="compositionally biased region" description="Basic and acidic residues" evidence="7">
    <location>
        <begin position="480"/>
        <end position="490"/>
    </location>
</feature>
<dbReference type="GO" id="GO:0006367">
    <property type="term" value="P:transcription initiation at RNA polymerase II promoter"/>
    <property type="evidence" value="ECO:0007669"/>
    <property type="project" value="InterPro"/>
</dbReference>
<reference evidence="8 9" key="1">
    <citation type="journal article" date="2024" name="Front Chem Biol">
        <title>Unveiling the potential of Daldinia eschscholtzii MFLUCC 19-0629 through bioactivity and bioinformatics studies for enhanced sustainable agriculture production.</title>
        <authorList>
            <person name="Brooks S."/>
            <person name="Weaver J.A."/>
            <person name="Klomchit A."/>
            <person name="Alharthi S.A."/>
            <person name="Onlamun T."/>
            <person name="Nurani R."/>
            <person name="Vong T.K."/>
            <person name="Alberti F."/>
            <person name="Greco C."/>
        </authorList>
    </citation>
    <scope>NUCLEOTIDE SEQUENCE [LARGE SCALE GENOMIC DNA]</scope>
    <source>
        <strain evidence="8">MFLUCC 19-0629</strain>
    </source>
</reference>
<evidence type="ECO:0000256" key="6">
    <source>
        <dbReference type="ARBA" id="ARBA00023242"/>
    </source>
</evidence>
<dbReference type="GO" id="GO:0001096">
    <property type="term" value="F:TFIIF-class transcription factor complex binding"/>
    <property type="evidence" value="ECO:0007669"/>
    <property type="project" value="TreeGrafter"/>
</dbReference>
<proteinExistence type="inferred from homology"/>
<keyword evidence="9" id="KW-1185">Reference proteome</keyword>
<name>A0AAX6MP37_9PEZI</name>
<evidence type="ECO:0000256" key="3">
    <source>
        <dbReference type="ARBA" id="ARBA00023015"/>
    </source>
</evidence>
<feature type="compositionally biased region" description="Acidic residues" evidence="7">
    <location>
        <begin position="366"/>
        <end position="382"/>
    </location>
</feature>
<feature type="compositionally biased region" description="Polar residues" evidence="7">
    <location>
        <begin position="65"/>
        <end position="74"/>
    </location>
</feature>
<evidence type="ECO:0000256" key="2">
    <source>
        <dbReference type="ARBA" id="ARBA00005249"/>
    </source>
</evidence>
<dbReference type="EMBL" id="JBANMG010000004">
    <property type="protein sequence ID" value="KAK6954254.1"/>
    <property type="molecule type" value="Genomic_DNA"/>
</dbReference>
<feature type="region of interest" description="Disordered" evidence="7">
    <location>
        <begin position="124"/>
        <end position="236"/>
    </location>
</feature>
<dbReference type="AlphaFoldDB" id="A0AAX6MP37"/>
<evidence type="ECO:0000313" key="9">
    <source>
        <dbReference type="Proteomes" id="UP001369815"/>
    </source>
</evidence>
<dbReference type="PANTHER" id="PTHR13011:SF0">
    <property type="entry name" value="GENERAL TRANSCRIPTION FACTOR IIF SUBUNIT 1"/>
    <property type="match status" value="1"/>
</dbReference>
<keyword evidence="4" id="KW-0238">DNA-binding</keyword>
<feature type="compositionally biased region" description="Basic residues" evidence="7">
    <location>
        <begin position="437"/>
        <end position="446"/>
    </location>
</feature>
<dbReference type="InterPro" id="IPR011039">
    <property type="entry name" value="TFIIF_interaction"/>
</dbReference>